<organism evidence="5 6">
    <name type="scientific">Cohnella phaseoli</name>
    <dbReference type="NCBI Taxonomy" id="456490"/>
    <lineage>
        <taxon>Bacteria</taxon>
        <taxon>Bacillati</taxon>
        <taxon>Bacillota</taxon>
        <taxon>Bacilli</taxon>
        <taxon>Bacillales</taxon>
        <taxon>Paenibacillaceae</taxon>
        <taxon>Cohnella</taxon>
    </lineage>
</organism>
<keyword evidence="3" id="KW-0472">Membrane</keyword>
<dbReference type="Proteomes" id="UP000256977">
    <property type="component" value="Unassembled WGS sequence"/>
</dbReference>
<feature type="transmembrane region" description="Helical" evidence="3">
    <location>
        <begin position="165"/>
        <end position="184"/>
    </location>
</feature>
<feature type="transmembrane region" description="Helical" evidence="3">
    <location>
        <begin position="204"/>
        <end position="221"/>
    </location>
</feature>
<evidence type="ECO:0000256" key="3">
    <source>
        <dbReference type="SAM" id="Phobius"/>
    </source>
</evidence>
<feature type="transmembrane region" description="Helical" evidence="3">
    <location>
        <begin position="323"/>
        <end position="344"/>
    </location>
</feature>
<evidence type="ECO:0000313" key="5">
    <source>
        <dbReference type="EMBL" id="RED84015.1"/>
    </source>
</evidence>
<gene>
    <name evidence="5" type="ORF">DFP98_107123</name>
</gene>
<keyword evidence="6" id="KW-1185">Reference proteome</keyword>
<feature type="transmembrane region" description="Helical" evidence="3">
    <location>
        <begin position="136"/>
        <end position="158"/>
    </location>
</feature>
<evidence type="ECO:0000313" key="6">
    <source>
        <dbReference type="Proteomes" id="UP000256977"/>
    </source>
</evidence>
<feature type="transmembrane region" description="Helical" evidence="3">
    <location>
        <begin position="12"/>
        <end position="35"/>
    </location>
</feature>
<protein>
    <submittedName>
        <fullName evidence="5">Peptidoglycan/LPS O-acetylase OafA/YrhL</fullName>
    </submittedName>
</protein>
<sequence length="475" mass="54119">MDKAQRVSSLDHLRGIMAILVMVYHFSGWIGVNYLYPLNEINNRLGIYAVSAFYLISGVSLALVYMNQKVTSTLLKSFAVKRLYRIVPLFYLATTLTLIVNELTSLIYSNTLFLPKLNDLFYNYSLLFSWFDHDGYIATGAWSIGNELVFYSALPLILIMSRKSVYYLITFFGLSLILTGYFSTSLINDQLSLAVQWTDFISPLNQMYLFIGGLIIGWLYANKKIGEIWISKLIFIASVLIFIFFPINGEDQINYVTGMGKIVLSIAIFSMVISAMNITIKENHLKTVLDYFGEISYSLYLLHPIVFTSYGLINSNMKLESNFITMIILMIFTILISTVTYHFVEKPMIKSARREKNGDIETGIKRRFGYKLIIVSIIGLFLYFNLTARTDDTFDYDLQCSIENQIIHLKWNEKSDVENYLVTSSQKGENPKSVWVNTNSHSISVNDFNKAVVTFKIAASGSNSSELVVCNLNNK</sequence>
<evidence type="ECO:0000256" key="2">
    <source>
        <dbReference type="ARBA" id="ARBA00007400"/>
    </source>
</evidence>
<feature type="transmembrane region" description="Helical" evidence="3">
    <location>
        <begin position="368"/>
        <end position="386"/>
    </location>
</feature>
<evidence type="ECO:0000256" key="1">
    <source>
        <dbReference type="ARBA" id="ARBA00004370"/>
    </source>
</evidence>
<comment type="caution">
    <text evidence="5">The sequence shown here is derived from an EMBL/GenBank/DDBJ whole genome shotgun (WGS) entry which is preliminary data.</text>
</comment>
<keyword evidence="3" id="KW-0812">Transmembrane</keyword>
<feature type="transmembrane region" description="Helical" evidence="3">
    <location>
        <begin position="259"/>
        <end position="279"/>
    </location>
</feature>
<comment type="subcellular location">
    <subcellularLocation>
        <location evidence="1">Membrane</location>
    </subcellularLocation>
</comment>
<feature type="transmembrane region" description="Helical" evidence="3">
    <location>
        <begin position="47"/>
        <end position="65"/>
    </location>
</feature>
<reference evidence="5 6" key="1">
    <citation type="submission" date="2018-07" db="EMBL/GenBank/DDBJ databases">
        <title>Genomic Encyclopedia of Type Strains, Phase III (KMG-III): the genomes of soil and plant-associated and newly described type strains.</title>
        <authorList>
            <person name="Whitman W."/>
        </authorList>
    </citation>
    <scope>NUCLEOTIDE SEQUENCE [LARGE SCALE GENOMIC DNA]</scope>
    <source>
        <strain evidence="5 6">CECT 7287</strain>
    </source>
</reference>
<name>A0A3D9KD29_9BACL</name>
<feature type="transmembrane region" description="Helical" evidence="3">
    <location>
        <begin position="291"/>
        <end position="311"/>
    </location>
</feature>
<dbReference type="EMBL" id="QRDZ01000007">
    <property type="protein sequence ID" value="RED84015.1"/>
    <property type="molecule type" value="Genomic_DNA"/>
</dbReference>
<accession>A0A3D9KD29</accession>
<dbReference type="Pfam" id="PF01757">
    <property type="entry name" value="Acyl_transf_3"/>
    <property type="match status" value="1"/>
</dbReference>
<dbReference type="AlphaFoldDB" id="A0A3D9KD29"/>
<feature type="domain" description="Acyltransferase 3" evidence="4">
    <location>
        <begin position="8"/>
        <end position="341"/>
    </location>
</feature>
<feature type="transmembrane region" description="Helical" evidence="3">
    <location>
        <begin position="228"/>
        <end position="247"/>
    </location>
</feature>
<keyword evidence="3" id="KW-1133">Transmembrane helix</keyword>
<dbReference type="InterPro" id="IPR050879">
    <property type="entry name" value="Acyltransferase_3"/>
</dbReference>
<feature type="transmembrane region" description="Helical" evidence="3">
    <location>
        <begin position="86"/>
        <end position="108"/>
    </location>
</feature>
<dbReference type="OrthoDB" id="9796461at2"/>
<proteinExistence type="inferred from homology"/>
<comment type="similarity">
    <text evidence="2">Belongs to the acyltransferase 3 family.</text>
</comment>
<dbReference type="InterPro" id="IPR002656">
    <property type="entry name" value="Acyl_transf_3_dom"/>
</dbReference>
<dbReference type="RefSeq" id="WP_116060648.1">
    <property type="nucleotide sequence ID" value="NZ_QRDZ01000007.1"/>
</dbReference>
<dbReference type="PANTHER" id="PTHR23028">
    <property type="entry name" value="ACETYLTRANSFERASE"/>
    <property type="match status" value="1"/>
</dbReference>
<dbReference type="GO" id="GO:0016747">
    <property type="term" value="F:acyltransferase activity, transferring groups other than amino-acyl groups"/>
    <property type="evidence" value="ECO:0007669"/>
    <property type="project" value="InterPro"/>
</dbReference>
<evidence type="ECO:0000259" key="4">
    <source>
        <dbReference type="Pfam" id="PF01757"/>
    </source>
</evidence>